<name>A0A3D8QZH3_9EURO</name>
<dbReference type="PRINTS" id="PR00385">
    <property type="entry name" value="P450"/>
</dbReference>
<evidence type="ECO:0000313" key="9">
    <source>
        <dbReference type="EMBL" id="RDW67206.1"/>
    </source>
</evidence>
<dbReference type="GO" id="GO:0044550">
    <property type="term" value="P:secondary metabolite biosynthetic process"/>
    <property type="evidence" value="ECO:0007669"/>
    <property type="project" value="UniProtKB-ARBA"/>
</dbReference>
<keyword evidence="10" id="KW-1185">Reference proteome</keyword>
<dbReference type="PROSITE" id="PS00086">
    <property type="entry name" value="CYTOCHROME_P450"/>
    <property type="match status" value="1"/>
</dbReference>
<gene>
    <name evidence="9" type="ORF">DSM5745_09072</name>
</gene>
<dbReference type="GeneID" id="38119442"/>
<dbReference type="Pfam" id="PF00067">
    <property type="entry name" value="p450"/>
    <property type="match status" value="1"/>
</dbReference>
<keyword evidence="8" id="KW-0503">Monooxygenase</keyword>
<dbReference type="InterPro" id="IPR002403">
    <property type="entry name" value="Cyt_P450_E_grp-IV"/>
</dbReference>
<protein>
    <recommendedName>
        <fullName evidence="11">Cytochrome P450</fullName>
    </recommendedName>
</protein>
<reference evidence="9 10" key="1">
    <citation type="journal article" date="2018" name="IMA Fungus">
        <title>IMA Genome-F 9: Draft genome sequence of Annulohypoxylon stygium, Aspergillus mulundensis, Berkeleyomyces basicola (syn. Thielaviopsis basicola), Ceratocystis smalleyi, two Cercospora beticola strains, Coleophoma cylindrospora, Fusarium fracticaudum, Phialophora cf. hyalina, and Morchella septimelata.</title>
        <authorList>
            <person name="Wingfield B.D."/>
            <person name="Bills G.F."/>
            <person name="Dong Y."/>
            <person name="Huang W."/>
            <person name="Nel W.J."/>
            <person name="Swalarsk-Parry B.S."/>
            <person name="Vaghefi N."/>
            <person name="Wilken P.M."/>
            <person name="An Z."/>
            <person name="de Beer Z.W."/>
            <person name="De Vos L."/>
            <person name="Chen L."/>
            <person name="Duong T.A."/>
            <person name="Gao Y."/>
            <person name="Hammerbacher A."/>
            <person name="Kikkert J.R."/>
            <person name="Li Y."/>
            <person name="Li H."/>
            <person name="Li K."/>
            <person name="Li Q."/>
            <person name="Liu X."/>
            <person name="Ma X."/>
            <person name="Naidoo K."/>
            <person name="Pethybridge S.J."/>
            <person name="Sun J."/>
            <person name="Steenkamp E.T."/>
            <person name="van der Nest M.A."/>
            <person name="van Wyk S."/>
            <person name="Wingfield M.J."/>
            <person name="Xiong C."/>
            <person name="Yue Q."/>
            <person name="Zhang X."/>
        </authorList>
    </citation>
    <scope>NUCLEOTIDE SEQUENCE [LARGE SCALE GENOMIC DNA]</scope>
    <source>
        <strain evidence="9 10">DSM 5745</strain>
    </source>
</reference>
<keyword evidence="6 7" id="KW-0408">Iron</keyword>
<dbReference type="InterPro" id="IPR017972">
    <property type="entry name" value="Cyt_P450_CS"/>
</dbReference>
<dbReference type="InterPro" id="IPR036396">
    <property type="entry name" value="Cyt_P450_sf"/>
</dbReference>
<dbReference type="STRING" id="1810919.A0A3D8QZH3"/>
<dbReference type="PANTHER" id="PTHR24305:SF166">
    <property type="entry name" value="CYTOCHROME P450 12A4, MITOCHONDRIAL-RELATED"/>
    <property type="match status" value="1"/>
</dbReference>
<keyword evidence="5 8" id="KW-0560">Oxidoreductase</keyword>
<sequence length="451" mass="50730">MPKSNWYIAFEAHGKGPKKENIFSTRDNHWHARYRGLVEQGFSMEQLLHREEAIDALLLDLLAKLDASCAPADGKAAASHTPSPSLIDQLHYFVFDVGGILAFSRPYGFVKGQSDLEGIIRLSRKLSTHLTRLAQAPVFQYLLDKNPLVRFFGLVPPPVTFARRYLPLTRISHQIDDPRSQDEKPKPNEDLLDSWIEAHLKHPDVVTRNEIIDLALMLISPTPDAVYVHPLSLSHSLTLSPDLLTRTMLPTSRTTLGVLIYYLFKSPNALSKLRAELDSSLPNTTIPPYTLLSNPTHLPYLTACILESLRIHPPPGFMIERVVPPGGAVVDGQYMPPGTLVSVSPWVIHHNEEIFGVEPDVFRPERWVEAEPEQRKKMEGMLCAFGFGGRVCLGKDVALLELYKVVAVLVKEYEMTLADVEKDMTITWGNMVCVDMEVRIATRRRESTMPT</sequence>
<evidence type="ECO:0000256" key="2">
    <source>
        <dbReference type="ARBA" id="ARBA00010617"/>
    </source>
</evidence>
<evidence type="ECO:0000256" key="4">
    <source>
        <dbReference type="ARBA" id="ARBA00022723"/>
    </source>
</evidence>
<dbReference type="PANTHER" id="PTHR24305">
    <property type="entry name" value="CYTOCHROME P450"/>
    <property type="match status" value="1"/>
</dbReference>
<dbReference type="SUPFAM" id="SSF48264">
    <property type="entry name" value="Cytochrome P450"/>
    <property type="match status" value="1"/>
</dbReference>
<dbReference type="Gene3D" id="1.10.630.10">
    <property type="entry name" value="Cytochrome P450"/>
    <property type="match status" value="1"/>
</dbReference>
<dbReference type="EMBL" id="PVWQ01000012">
    <property type="protein sequence ID" value="RDW67206.1"/>
    <property type="molecule type" value="Genomic_DNA"/>
</dbReference>
<dbReference type="GO" id="GO:0016705">
    <property type="term" value="F:oxidoreductase activity, acting on paired donors, with incorporation or reduction of molecular oxygen"/>
    <property type="evidence" value="ECO:0007669"/>
    <property type="project" value="InterPro"/>
</dbReference>
<dbReference type="RefSeq" id="XP_026600174.1">
    <property type="nucleotide sequence ID" value="XM_026751088.1"/>
</dbReference>
<evidence type="ECO:0000256" key="5">
    <source>
        <dbReference type="ARBA" id="ARBA00023002"/>
    </source>
</evidence>
<evidence type="ECO:0000313" key="10">
    <source>
        <dbReference type="Proteomes" id="UP000256690"/>
    </source>
</evidence>
<dbReference type="GO" id="GO:0004497">
    <property type="term" value="F:monooxygenase activity"/>
    <property type="evidence" value="ECO:0007669"/>
    <property type="project" value="UniProtKB-KW"/>
</dbReference>
<dbReference type="GO" id="GO:0005506">
    <property type="term" value="F:iron ion binding"/>
    <property type="evidence" value="ECO:0007669"/>
    <property type="project" value="InterPro"/>
</dbReference>
<evidence type="ECO:0000256" key="3">
    <source>
        <dbReference type="ARBA" id="ARBA00022617"/>
    </source>
</evidence>
<dbReference type="OrthoDB" id="3934656at2759"/>
<evidence type="ECO:0008006" key="11">
    <source>
        <dbReference type="Google" id="ProtNLM"/>
    </source>
</evidence>
<evidence type="ECO:0000256" key="6">
    <source>
        <dbReference type="ARBA" id="ARBA00023004"/>
    </source>
</evidence>
<keyword evidence="3 7" id="KW-0349">Heme</keyword>
<dbReference type="InterPro" id="IPR050121">
    <property type="entry name" value="Cytochrome_P450_monoxygenase"/>
</dbReference>
<dbReference type="PRINTS" id="PR00465">
    <property type="entry name" value="EP450IV"/>
</dbReference>
<organism evidence="9 10">
    <name type="scientific">Aspergillus mulundensis</name>
    <dbReference type="NCBI Taxonomy" id="1810919"/>
    <lineage>
        <taxon>Eukaryota</taxon>
        <taxon>Fungi</taxon>
        <taxon>Dikarya</taxon>
        <taxon>Ascomycota</taxon>
        <taxon>Pezizomycotina</taxon>
        <taxon>Eurotiomycetes</taxon>
        <taxon>Eurotiomycetidae</taxon>
        <taxon>Eurotiales</taxon>
        <taxon>Aspergillaceae</taxon>
        <taxon>Aspergillus</taxon>
        <taxon>Aspergillus subgen. Nidulantes</taxon>
    </lineage>
</organism>
<dbReference type="Proteomes" id="UP000256690">
    <property type="component" value="Unassembled WGS sequence"/>
</dbReference>
<dbReference type="InterPro" id="IPR001128">
    <property type="entry name" value="Cyt_P450"/>
</dbReference>
<dbReference type="GO" id="GO:0020037">
    <property type="term" value="F:heme binding"/>
    <property type="evidence" value="ECO:0007669"/>
    <property type="project" value="InterPro"/>
</dbReference>
<feature type="binding site" description="axial binding residue" evidence="7">
    <location>
        <position position="392"/>
    </location>
    <ligand>
        <name>heme</name>
        <dbReference type="ChEBI" id="CHEBI:30413"/>
    </ligand>
    <ligandPart>
        <name>Fe</name>
        <dbReference type="ChEBI" id="CHEBI:18248"/>
    </ligandPart>
</feature>
<keyword evidence="4 7" id="KW-0479">Metal-binding</keyword>
<comment type="similarity">
    <text evidence="2 8">Belongs to the cytochrome P450 family.</text>
</comment>
<comment type="cofactor">
    <cofactor evidence="1 7">
        <name>heme</name>
        <dbReference type="ChEBI" id="CHEBI:30413"/>
    </cofactor>
</comment>
<proteinExistence type="inferred from homology"/>
<comment type="caution">
    <text evidence="9">The sequence shown here is derived from an EMBL/GenBank/DDBJ whole genome shotgun (WGS) entry which is preliminary data.</text>
</comment>
<dbReference type="AlphaFoldDB" id="A0A3D8QZH3"/>
<evidence type="ECO:0000256" key="1">
    <source>
        <dbReference type="ARBA" id="ARBA00001971"/>
    </source>
</evidence>
<evidence type="ECO:0000256" key="7">
    <source>
        <dbReference type="PIRSR" id="PIRSR602403-1"/>
    </source>
</evidence>
<evidence type="ECO:0000256" key="8">
    <source>
        <dbReference type="RuleBase" id="RU000461"/>
    </source>
</evidence>
<accession>A0A3D8QZH3</accession>